<sequence length="99" mass="11422">MRRTLFSLSILAMLLIQCAYAEPISIRMFNPEGEVLRREYVTSSRVDRALERCLQFIGIELGQGDLDASVQLDRLRKCMMTEFAGKRSPQHWNILQSMA</sequence>
<accession>A0A4E0RZ62</accession>
<dbReference type="AlphaFoldDB" id="A0A4E0RZ62"/>
<keyword evidence="1" id="KW-0732">Signal</keyword>
<gene>
    <name evidence="2" type="ORF">D915_001214</name>
</gene>
<organism evidence="2 3">
    <name type="scientific">Fasciola hepatica</name>
    <name type="common">Liver fluke</name>
    <dbReference type="NCBI Taxonomy" id="6192"/>
    <lineage>
        <taxon>Eukaryota</taxon>
        <taxon>Metazoa</taxon>
        <taxon>Spiralia</taxon>
        <taxon>Lophotrochozoa</taxon>
        <taxon>Platyhelminthes</taxon>
        <taxon>Trematoda</taxon>
        <taxon>Digenea</taxon>
        <taxon>Plagiorchiida</taxon>
        <taxon>Echinostomata</taxon>
        <taxon>Echinostomatoidea</taxon>
        <taxon>Fasciolidae</taxon>
        <taxon>Fasciola</taxon>
    </lineage>
</organism>
<protein>
    <submittedName>
        <fullName evidence="2">Uncharacterized protein</fullName>
    </submittedName>
</protein>
<feature type="chain" id="PRO_5020025538" evidence="1">
    <location>
        <begin position="22"/>
        <end position="99"/>
    </location>
</feature>
<keyword evidence="3" id="KW-1185">Reference proteome</keyword>
<evidence type="ECO:0000313" key="3">
    <source>
        <dbReference type="Proteomes" id="UP000230066"/>
    </source>
</evidence>
<evidence type="ECO:0000313" key="2">
    <source>
        <dbReference type="EMBL" id="THD27857.1"/>
    </source>
</evidence>
<reference evidence="2" key="1">
    <citation type="submission" date="2019-03" db="EMBL/GenBank/DDBJ databases">
        <title>Improved annotation for the trematode Fasciola hepatica.</title>
        <authorList>
            <person name="Choi Y.-J."/>
            <person name="Martin J."/>
            <person name="Mitreva M."/>
        </authorList>
    </citation>
    <scope>NUCLEOTIDE SEQUENCE [LARGE SCALE GENOMIC DNA]</scope>
</reference>
<proteinExistence type="predicted"/>
<evidence type="ECO:0000256" key="1">
    <source>
        <dbReference type="SAM" id="SignalP"/>
    </source>
</evidence>
<dbReference type="EMBL" id="JXXN02000302">
    <property type="protein sequence ID" value="THD27857.1"/>
    <property type="molecule type" value="Genomic_DNA"/>
</dbReference>
<feature type="signal peptide" evidence="1">
    <location>
        <begin position="1"/>
        <end position="21"/>
    </location>
</feature>
<name>A0A4E0RZ62_FASHE</name>
<dbReference type="Proteomes" id="UP000230066">
    <property type="component" value="Unassembled WGS sequence"/>
</dbReference>
<comment type="caution">
    <text evidence="2">The sequence shown here is derived from an EMBL/GenBank/DDBJ whole genome shotgun (WGS) entry which is preliminary data.</text>
</comment>